<dbReference type="EMBL" id="QKRA01000001">
    <property type="protein sequence ID" value="RDL45842.1"/>
    <property type="molecule type" value="Genomic_DNA"/>
</dbReference>
<comment type="caution">
    <text evidence="2">The sequence shown here is derived from an EMBL/GenBank/DDBJ whole genome shotgun (WGS) entry which is preliminary data.</text>
</comment>
<dbReference type="OrthoDB" id="6107792at2"/>
<reference evidence="2 3" key="1">
    <citation type="submission" date="2018-06" db="EMBL/GenBank/DDBJ databases">
        <title>Marinomonas sp. YLB-05 draft genome sequence.</title>
        <authorList>
            <person name="Yu L."/>
            <person name="Tang X."/>
        </authorList>
    </citation>
    <scope>NUCLEOTIDE SEQUENCE [LARGE SCALE GENOMIC DNA]</scope>
    <source>
        <strain evidence="2 3">YLB-05</strain>
    </source>
</reference>
<evidence type="ECO:0000256" key="1">
    <source>
        <dbReference type="SAM" id="SignalP"/>
    </source>
</evidence>
<accession>A0A370UDH5</accession>
<feature type="signal peptide" evidence="1">
    <location>
        <begin position="1"/>
        <end position="23"/>
    </location>
</feature>
<dbReference type="Proteomes" id="UP000254326">
    <property type="component" value="Unassembled WGS sequence"/>
</dbReference>
<dbReference type="RefSeq" id="WP_115466430.1">
    <property type="nucleotide sequence ID" value="NZ_QKRA01000001.1"/>
</dbReference>
<evidence type="ECO:0000313" key="3">
    <source>
        <dbReference type="Proteomes" id="UP000254326"/>
    </source>
</evidence>
<name>A0A370UDH5_9GAMM</name>
<organism evidence="2 3">
    <name type="scientific">Marinomonas piezotolerans</name>
    <dbReference type="NCBI Taxonomy" id="2213058"/>
    <lineage>
        <taxon>Bacteria</taxon>
        <taxon>Pseudomonadati</taxon>
        <taxon>Pseudomonadota</taxon>
        <taxon>Gammaproteobacteria</taxon>
        <taxon>Oceanospirillales</taxon>
        <taxon>Oceanospirillaceae</taxon>
        <taxon>Marinomonas</taxon>
    </lineage>
</organism>
<gene>
    <name evidence="2" type="ORF">DN730_01990</name>
</gene>
<protein>
    <submittedName>
        <fullName evidence="2">Uncharacterized protein</fullName>
    </submittedName>
</protein>
<keyword evidence="3" id="KW-1185">Reference proteome</keyword>
<dbReference type="AlphaFoldDB" id="A0A370UDH5"/>
<proteinExistence type="predicted"/>
<keyword evidence="1" id="KW-0732">Signal</keyword>
<feature type="chain" id="PRO_5016811755" evidence="1">
    <location>
        <begin position="24"/>
        <end position="97"/>
    </location>
</feature>
<evidence type="ECO:0000313" key="2">
    <source>
        <dbReference type="EMBL" id="RDL45842.1"/>
    </source>
</evidence>
<sequence length="97" mass="10490">MQRLLILIMFIPLMLFVSVGAKAHDDSNAPSYLKGGLVETPFELPSAEVLPDIDQALPIDEYVSTSKFAASHGSCMQNHLTSVQPSTLSCRGPPPSY</sequence>